<dbReference type="RefSeq" id="WP_339964676.1">
    <property type="nucleotide sequence ID" value="NZ_JBBHJY010000001.1"/>
</dbReference>
<organism evidence="2 3">
    <name type="scientific">Novosphingobium aquae</name>
    <dbReference type="NCBI Taxonomy" id="3133435"/>
    <lineage>
        <taxon>Bacteria</taxon>
        <taxon>Pseudomonadati</taxon>
        <taxon>Pseudomonadota</taxon>
        <taxon>Alphaproteobacteria</taxon>
        <taxon>Sphingomonadales</taxon>
        <taxon>Sphingomonadaceae</taxon>
        <taxon>Novosphingobium</taxon>
    </lineage>
</organism>
<name>A0ABU8S5A0_9SPHN</name>
<dbReference type="InterPro" id="IPR018711">
    <property type="entry name" value="NAGPA"/>
</dbReference>
<feature type="domain" description="Phosphodiester glycosidase" evidence="1">
    <location>
        <begin position="87"/>
        <end position="233"/>
    </location>
</feature>
<evidence type="ECO:0000313" key="2">
    <source>
        <dbReference type="EMBL" id="MEJ6008980.1"/>
    </source>
</evidence>
<dbReference type="GO" id="GO:0016798">
    <property type="term" value="F:hydrolase activity, acting on glycosyl bonds"/>
    <property type="evidence" value="ECO:0007669"/>
    <property type="project" value="UniProtKB-KW"/>
</dbReference>
<sequence length="263" mass="28078">MNLRRILIAALALLVGVLLYRNVGSAPAPKSAPVGDCTATRFEDAAFTECLAVPGKHQIALRLKGQNGVIFRGFPTLAQAADRGDIAFAVNGGMYDTGSRPIGYYVENGERLRKLNQADAEGNFYLKPNGVFFGDAAGNWRVLSSEDFAATVTKRPQFGTQSGPMLLITGKLHPSLAQNGASLKLRNSVCVDARGTAHFAISDEPVSFGQIARLMKRACGDANALFLDGTISSLWNPAGGRMDVRFPLGPLIVVTSLRKEPGK</sequence>
<comment type="caution">
    <text evidence="2">The sequence shown here is derived from an EMBL/GenBank/DDBJ whole genome shotgun (WGS) entry which is preliminary data.</text>
</comment>
<proteinExistence type="predicted"/>
<dbReference type="EMBL" id="JBBHJY010000001">
    <property type="protein sequence ID" value="MEJ6008980.1"/>
    <property type="molecule type" value="Genomic_DNA"/>
</dbReference>
<evidence type="ECO:0000313" key="3">
    <source>
        <dbReference type="Proteomes" id="UP001379235"/>
    </source>
</evidence>
<keyword evidence="2" id="KW-0326">Glycosidase</keyword>
<dbReference type="Pfam" id="PF09992">
    <property type="entry name" value="NAGPA"/>
    <property type="match status" value="1"/>
</dbReference>
<keyword evidence="3" id="KW-1185">Reference proteome</keyword>
<evidence type="ECO:0000259" key="1">
    <source>
        <dbReference type="Pfam" id="PF09992"/>
    </source>
</evidence>
<dbReference type="Proteomes" id="UP001379235">
    <property type="component" value="Unassembled WGS sequence"/>
</dbReference>
<protein>
    <submittedName>
        <fullName evidence="2">Phosphodiester glycosidase family protein</fullName>
    </submittedName>
</protein>
<keyword evidence="2" id="KW-0378">Hydrolase</keyword>
<gene>
    <name evidence="2" type="ORF">WG900_03490</name>
</gene>
<reference evidence="2 3" key="1">
    <citation type="submission" date="2024-03" db="EMBL/GenBank/DDBJ databases">
        <authorList>
            <person name="Jo J.-H."/>
        </authorList>
    </citation>
    <scope>NUCLEOTIDE SEQUENCE [LARGE SCALE GENOMIC DNA]</scope>
    <source>
        <strain evidence="2 3">AS3R-12</strain>
    </source>
</reference>
<accession>A0ABU8S5A0</accession>